<dbReference type="InterPro" id="IPR050640">
    <property type="entry name" value="Bact_2-comp_sensor_kinase"/>
</dbReference>
<feature type="domain" description="Signal transduction histidine kinase internal region" evidence="2">
    <location>
        <begin position="171"/>
        <end position="248"/>
    </location>
</feature>
<keyword evidence="1" id="KW-0812">Transmembrane</keyword>
<keyword evidence="1" id="KW-1133">Transmembrane helix</keyword>
<dbReference type="RefSeq" id="WP_323259614.1">
    <property type="nucleotide sequence ID" value="NZ_JAYGIM010000011.1"/>
</dbReference>
<dbReference type="PANTHER" id="PTHR34220:SF7">
    <property type="entry name" value="SENSOR HISTIDINE KINASE YPDA"/>
    <property type="match status" value="1"/>
</dbReference>
<keyword evidence="3" id="KW-0418">Kinase</keyword>
<evidence type="ECO:0000259" key="2">
    <source>
        <dbReference type="Pfam" id="PF06580"/>
    </source>
</evidence>
<feature type="transmembrane region" description="Helical" evidence="1">
    <location>
        <begin position="51"/>
        <end position="70"/>
    </location>
</feature>
<organism evidence="3 4">
    <name type="scientific">Arcicella lustrica</name>
    <dbReference type="NCBI Taxonomy" id="2984196"/>
    <lineage>
        <taxon>Bacteria</taxon>
        <taxon>Pseudomonadati</taxon>
        <taxon>Bacteroidota</taxon>
        <taxon>Cytophagia</taxon>
        <taxon>Cytophagales</taxon>
        <taxon>Flectobacillaceae</taxon>
        <taxon>Arcicella</taxon>
    </lineage>
</organism>
<name>A0ABU5SKQ2_9BACT</name>
<sequence>MPNFLSLNFLQYKPTSKKNFYHILAWGIYFTLTNLNYYLSTGGQTDILSTLIRMVLVATVLFYANIYWVIPNFWAKKRYFGQVIAMLFLTIIYIYLRYLLDFYLLPALGEEYIGYQSLSNQFFSDSIWFATQYFLLSFGYWYAIHGIEKERENKRMAIELFEYKLLLNKLELDFLRQQISPHFVYNVLSSVYTKVYKQSPDAAEIIMLLSEIMSYSTGASKSDDEVPLEEELRNVGRFIELEKYRYGYDFIIDYHIIGSPDSADQILPLILLTFIENAFKYGDRNNAERPITIKIEIDDDKLTFYCKNVIQQISPYKKSNKIGIANTQKRLAIKYPGKFFLSNRIEGDEYVVHFSLQLRH</sequence>
<dbReference type="Pfam" id="PF06580">
    <property type="entry name" value="His_kinase"/>
    <property type="match status" value="1"/>
</dbReference>
<proteinExistence type="predicted"/>
<feature type="transmembrane region" description="Helical" evidence="1">
    <location>
        <begin position="79"/>
        <end position="96"/>
    </location>
</feature>
<comment type="caution">
    <text evidence="3">The sequence shown here is derived from an EMBL/GenBank/DDBJ whole genome shotgun (WGS) entry which is preliminary data.</text>
</comment>
<dbReference type="InterPro" id="IPR010559">
    <property type="entry name" value="Sig_transdc_His_kin_internal"/>
</dbReference>
<feature type="transmembrane region" description="Helical" evidence="1">
    <location>
        <begin position="20"/>
        <end position="39"/>
    </location>
</feature>
<dbReference type="Proteomes" id="UP001302222">
    <property type="component" value="Unassembled WGS sequence"/>
</dbReference>
<evidence type="ECO:0000313" key="4">
    <source>
        <dbReference type="Proteomes" id="UP001302222"/>
    </source>
</evidence>
<evidence type="ECO:0000313" key="3">
    <source>
        <dbReference type="EMBL" id="MEA5427838.1"/>
    </source>
</evidence>
<reference evidence="3 4" key="1">
    <citation type="submission" date="2023-12" db="EMBL/GenBank/DDBJ databases">
        <title>Novel species of the genus Arcicella isolated from rivers.</title>
        <authorList>
            <person name="Lu H."/>
        </authorList>
    </citation>
    <scope>NUCLEOTIDE SEQUENCE [LARGE SCALE GENOMIC DNA]</scope>
    <source>
        <strain evidence="3 4">DC25W</strain>
    </source>
</reference>
<dbReference type="PANTHER" id="PTHR34220">
    <property type="entry name" value="SENSOR HISTIDINE KINASE YPDA"/>
    <property type="match status" value="1"/>
</dbReference>
<dbReference type="EMBL" id="JAYGIM010000011">
    <property type="protein sequence ID" value="MEA5427838.1"/>
    <property type="molecule type" value="Genomic_DNA"/>
</dbReference>
<keyword evidence="4" id="KW-1185">Reference proteome</keyword>
<protein>
    <submittedName>
        <fullName evidence="3">Histidine kinase</fullName>
    </submittedName>
</protein>
<gene>
    <name evidence="3" type="ORF">VB798_14700</name>
</gene>
<feature type="transmembrane region" description="Helical" evidence="1">
    <location>
        <begin position="127"/>
        <end position="147"/>
    </location>
</feature>
<keyword evidence="3" id="KW-0808">Transferase</keyword>
<evidence type="ECO:0000256" key="1">
    <source>
        <dbReference type="SAM" id="Phobius"/>
    </source>
</evidence>
<keyword evidence="1" id="KW-0472">Membrane</keyword>
<accession>A0ABU5SKQ2</accession>
<dbReference type="GO" id="GO:0016301">
    <property type="term" value="F:kinase activity"/>
    <property type="evidence" value="ECO:0007669"/>
    <property type="project" value="UniProtKB-KW"/>
</dbReference>